<keyword evidence="2" id="KW-1185">Reference proteome</keyword>
<comment type="caution">
    <text evidence="1">The sequence shown here is derived from an EMBL/GenBank/DDBJ whole genome shotgun (WGS) entry which is preliminary data.</text>
</comment>
<accession>A0ABR3KXY7</accession>
<reference evidence="1 2" key="1">
    <citation type="submission" date="2024-07" db="EMBL/GenBank/DDBJ databases">
        <title>Enhanced genomic and transcriptomic resources for Trichinella pseudospiralis and T. spiralis underpin the discovery of pronounced molecular differences between stages and species.</title>
        <authorList>
            <person name="Pasi K.K."/>
            <person name="La Rosa G."/>
            <person name="Gomez-Morales M.A."/>
            <person name="Tosini F."/>
            <person name="Sumanam S."/>
            <person name="Young N.D."/>
            <person name="Chang B.C."/>
            <person name="Robin G.B."/>
        </authorList>
    </citation>
    <scope>NUCLEOTIDE SEQUENCE [LARGE SCALE GENOMIC DNA]</scope>
    <source>
        <strain evidence="1">ISS534</strain>
    </source>
</reference>
<gene>
    <name evidence="1" type="ORF">TSPI_07823</name>
</gene>
<name>A0ABR3KXY7_TRISP</name>
<dbReference type="Proteomes" id="UP001558632">
    <property type="component" value="Unassembled WGS sequence"/>
</dbReference>
<dbReference type="EMBL" id="JBEUSY010000120">
    <property type="protein sequence ID" value="KAL1244935.1"/>
    <property type="molecule type" value="Genomic_DNA"/>
</dbReference>
<evidence type="ECO:0000313" key="1">
    <source>
        <dbReference type="EMBL" id="KAL1244935.1"/>
    </source>
</evidence>
<sequence length="76" mass="8360">MSSTSFSCQDGLRVAFVCCPIHGCFQLKDKQRVKFYSSISSIIEANLQISSVDASMGNCPLLFVRFSKVLESSMAN</sequence>
<protein>
    <submittedName>
        <fullName evidence="1">Magnesium-protoporphyrin IX monomethyl ester [oxidative] cyclase</fullName>
    </submittedName>
</protein>
<organism evidence="1 2">
    <name type="scientific">Trichinella spiralis</name>
    <name type="common">Trichina worm</name>
    <dbReference type="NCBI Taxonomy" id="6334"/>
    <lineage>
        <taxon>Eukaryota</taxon>
        <taxon>Metazoa</taxon>
        <taxon>Ecdysozoa</taxon>
        <taxon>Nematoda</taxon>
        <taxon>Enoplea</taxon>
        <taxon>Dorylaimia</taxon>
        <taxon>Trichinellida</taxon>
        <taxon>Trichinellidae</taxon>
        <taxon>Trichinella</taxon>
    </lineage>
</organism>
<proteinExistence type="predicted"/>
<evidence type="ECO:0000313" key="2">
    <source>
        <dbReference type="Proteomes" id="UP001558632"/>
    </source>
</evidence>